<keyword evidence="5 7" id="KW-0479">Metal-binding</keyword>
<comment type="subcellular location">
    <subcellularLocation>
        <location evidence="1">Secreted</location>
        <location evidence="1">Extracellular space</location>
        <location evidence="1">Apoplast</location>
    </subcellularLocation>
</comment>
<dbReference type="Proteomes" id="UP000077202">
    <property type="component" value="Unassembled WGS sequence"/>
</dbReference>
<evidence type="ECO:0000256" key="8">
    <source>
        <dbReference type="PIRSR" id="PIRSR601929-2"/>
    </source>
</evidence>
<feature type="binding site" evidence="8">
    <location>
        <position position="291"/>
    </location>
    <ligand>
        <name>Mn(2+)</name>
        <dbReference type="ChEBI" id="CHEBI:29035"/>
    </ligand>
</feature>
<evidence type="ECO:0000256" key="1">
    <source>
        <dbReference type="ARBA" id="ARBA00004271"/>
    </source>
</evidence>
<keyword evidence="12" id="KW-1185">Reference proteome</keyword>
<evidence type="ECO:0000256" key="4">
    <source>
        <dbReference type="ARBA" id="ARBA00022525"/>
    </source>
</evidence>
<evidence type="ECO:0000256" key="7">
    <source>
        <dbReference type="PIRSR" id="PIRSR601929-1"/>
    </source>
</evidence>
<dbReference type="Pfam" id="PF00190">
    <property type="entry name" value="Cupin_1"/>
    <property type="match status" value="1"/>
</dbReference>
<dbReference type="SUPFAM" id="SSF51182">
    <property type="entry name" value="RmlC-like cupins"/>
    <property type="match status" value="1"/>
</dbReference>
<dbReference type="AlphaFoldDB" id="A0A176WNE0"/>
<feature type="binding site" evidence="7">
    <location>
        <position position="247"/>
    </location>
    <ligand>
        <name>oxalate</name>
        <dbReference type="ChEBI" id="CHEBI:30623"/>
    </ligand>
</feature>
<comment type="caution">
    <text evidence="11">The sequence shown here is derived from an EMBL/GenBank/DDBJ whole genome shotgun (WGS) entry which is preliminary data.</text>
</comment>
<name>A0A176WNE0_MARPO</name>
<evidence type="ECO:0000256" key="9">
    <source>
        <dbReference type="SAM" id="MobiDB-lite"/>
    </source>
</evidence>
<evidence type="ECO:0000256" key="3">
    <source>
        <dbReference type="ARBA" id="ARBA00022523"/>
    </source>
</evidence>
<dbReference type="GO" id="GO:0048046">
    <property type="term" value="C:apoplast"/>
    <property type="evidence" value="ECO:0007669"/>
    <property type="project" value="UniProtKB-SubCell"/>
</dbReference>
<accession>A0A176WNE0</accession>
<keyword evidence="4" id="KW-0964">Secreted</keyword>
<proteinExistence type="inferred from homology"/>
<dbReference type="CDD" id="cd02241">
    <property type="entry name" value="cupin_OxOx"/>
    <property type="match status" value="1"/>
</dbReference>
<dbReference type="SMART" id="SM00835">
    <property type="entry name" value="Cupin_1"/>
    <property type="match status" value="1"/>
</dbReference>
<feature type="domain" description="Cupin type-1" evidence="10">
    <location>
        <begin position="194"/>
        <end position="344"/>
    </location>
</feature>
<feature type="binding site" evidence="8">
    <location>
        <position position="252"/>
    </location>
    <ligand>
        <name>Mn(2+)</name>
        <dbReference type="ChEBI" id="CHEBI:29035"/>
    </ligand>
</feature>
<evidence type="ECO:0000313" key="11">
    <source>
        <dbReference type="EMBL" id="OAE34374.1"/>
    </source>
</evidence>
<organism evidence="11 12">
    <name type="scientific">Marchantia polymorpha subsp. ruderalis</name>
    <dbReference type="NCBI Taxonomy" id="1480154"/>
    <lineage>
        <taxon>Eukaryota</taxon>
        <taxon>Viridiplantae</taxon>
        <taxon>Streptophyta</taxon>
        <taxon>Embryophyta</taxon>
        <taxon>Marchantiophyta</taxon>
        <taxon>Marchantiopsida</taxon>
        <taxon>Marchantiidae</taxon>
        <taxon>Marchantiales</taxon>
        <taxon>Marchantiaceae</taxon>
        <taxon>Marchantia</taxon>
    </lineage>
</organism>
<gene>
    <name evidence="11" type="ORF">AXG93_1054s1610</name>
</gene>
<reference evidence="11" key="1">
    <citation type="submission" date="2016-03" db="EMBL/GenBank/DDBJ databases">
        <title>Mechanisms controlling the formation of the plant cell surface in tip-growing cells are functionally conserved among land plants.</title>
        <authorList>
            <person name="Honkanen S."/>
            <person name="Jones V.A."/>
            <person name="Morieri G."/>
            <person name="Champion C."/>
            <person name="Hetherington A.J."/>
            <person name="Kelly S."/>
            <person name="Saint-Marcoux D."/>
            <person name="Proust H."/>
            <person name="Prescott H."/>
            <person name="Dolan L."/>
        </authorList>
    </citation>
    <scope>NUCLEOTIDE SEQUENCE [LARGE SCALE GENOMIC DNA]</scope>
    <source>
        <tissue evidence="11">Whole gametophyte</tissue>
    </source>
</reference>
<feature type="compositionally biased region" description="Polar residues" evidence="9">
    <location>
        <begin position="1"/>
        <end position="14"/>
    </location>
</feature>
<dbReference type="Gene3D" id="2.60.120.10">
    <property type="entry name" value="Jelly Rolls"/>
    <property type="match status" value="1"/>
</dbReference>
<dbReference type="PRINTS" id="PR00325">
    <property type="entry name" value="GERMIN"/>
</dbReference>
<feature type="binding site" evidence="7">
    <location>
        <position position="252"/>
    </location>
    <ligand>
        <name>oxalate</name>
        <dbReference type="ChEBI" id="CHEBI:30623"/>
    </ligand>
</feature>
<dbReference type="EMBL" id="LVLJ01000416">
    <property type="protein sequence ID" value="OAE34374.1"/>
    <property type="molecule type" value="Genomic_DNA"/>
</dbReference>
<sequence>MSVQTQKSDSSVVIPSSEETHRSPSPRPLGAISTSKNRDEKNDEPHDGHRPPSPFPRSLTSSSAHGHVKPAVSPLKLAVLSGEEVEEGDVWTRCVQLSSGAVPIGHVRRRLAGVGREHKRRNARGSQDIGSLVVARRFNGSRFGTSAAAIMAFSRALAFMGLVHLMIQSSIAYDPTITTDFGLMGAASGADFTSTAFEADKLPADPAAGGLVLVPQFVGQFPGLTGLGISSLYFKLGAGGLVPPHIHARATELFIVLKGTFYVGFVDGANKLYTATLYPGDQFVFPQALVHYQLAGDSAAEGYSSFNSQNPGVTLIASNVFASTPGIPVGVLSAAFGTDAQTVMKIRTALGG</sequence>
<feature type="region of interest" description="Disordered" evidence="9">
    <location>
        <begin position="1"/>
        <end position="68"/>
    </location>
</feature>
<dbReference type="InterPro" id="IPR014710">
    <property type="entry name" value="RmlC-like_jellyroll"/>
</dbReference>
<evidence type="ECO:0000256" key="6">
    <source>
        <dbReference type="ARBA" id="ARBA00023211"/>
    </source>
</evidence>
<dbReference type="GO" id="GO:0030145">
    <property type="term" value="F:manganese ion binding"/>
    <property type="evidence" value="ECO:0007669"/>
    <property type="project" value="InterPro"/>
</dbReference>
<keyword evidence="6 7" id="KW-0464">Manganese</keyword>
<protein>
    <recommendedName>
        <fullName evidence="10">Cupin type-1 domain-containing protein</fullName>
    </recommendedName>
</protein>
<keyword evidence="3" id="KW-0052">Apoplast</keyword>
<feature type="binding site" evidence="8">
    <location>
        <position position="247"/>
    </location>
    <ligand>
        <name>Mn(2+)</name>
        <dbReference type="ChEBI" id="CHEBI:29035"/>
    </ligand>
</feature>
<evidence type="ECO:0000256" key="2">
    <source>
        <dbReference type="ARBA" id="ARBA00007456"/>
    </source>
</evidence>
<feature type="binding site" evidence="8">
    <location>
        <position position="245"/>
    </location>
    <ligand>
        <name>Mn(2+)</name>
        <dbReference type="ChEBI" id="CHEBI:29035"/>
    </ligand>
</feature>
<evidence type="ECO:0000256" key="5">
    <source>
        <dbReference type="ARBA" id="ARBA00022723"/>
    </source>
</evidence>
<dbReference type="SMR" id="A0A176WNE0"/>
<dbReference type="InterPro" id="IPR011051">
    <property type="entry name" value="RmlC_Cupin_sf"/>
</dbReference>
<dbReference type="PANTHER" id="PTHR31238">
    <property type="entry name" value="GERMIN-LIKE PROTEIN SUBFAMILY 3 MEMBER 3"/>
    <property type="match status" value="1"/>
</dbReference>
<evidence type="ECO:0000259" key="10">
    <source>
        <dbReference type="SMART" id="SM00835"/>
    </source>
</evidence>
<evidence type="ECO:0000313" key="12">
    <source>
        <dbReference type="Proteomes" id="UP000077202"/>
    </source>
</evidence>
<dbReference type="InterPro" id="IPR006045">
    <property type="entry name" value="Cupin_1"/>
</dbReference>
<dbReference type="InterPro" id="IPR001929">
    <property type="entry name" value="Germin"/>
</dbReference>
<feature type="compositionally biased region" description="Basic and acidic residues" evidence="9">
    <location>
        <begin position="36"/>
        <end position="50"/>
    </location>
</feature>
<comment type="similarity">
    <text evidence="2">Belongs to the germin family.</text>
</comment>